<dbReference type="PANTHER" id="PTHR41771:SF1">
    <property type="entry name" value="MEMBRANE PROTEIN"/>
    <property type="match status" value="1"/>
</dbReference>
<feature type="transmembrane region" description="Helical" evidence="2">
    <location>
        <begin position="346"/>
        <end position="368"/>
    </location>
</feature>
<keyword evidence="2" id="KW-1133">Transmembrane helix</keyword>
<name>A0ABS9T6L9_9PSEU</name>
<organism evidence="3 4">
    <name type="scientific">Pseudonocardia alaniniphila</name>
    <dbReference type="NCBI Taxonomy" id="75291"/>
    <lineage>
        <taxon>Bacteria</taxon>
        <taxon>Bacillati</taxon>
        <taxon>Actinomycetota</taxon>
        <taxon>Actinomycetes</taxon>
        <taxon>Pseudonocardiales</taxon>
        <taxon>Pseudonocardiaceae</taxon>
        <taxon>Pseudonocardia</taxon>
    </lineage>
</organism>
<dbReference type="EMBL" id="JAKXMK010000001">
    <property type="protein sequence ID" value="MCH6164169.1"/>
    <property type="molecule type" value="Genomic_DNA"/>
</dbReference>
<evidence type="ECO:0000313" key="4">
    <source>
        <dbReference type="Proteomes" id="UP001299970"/>
    </source>
</evidence>
<evidence type="ECO:0000313" key="3">
    <source>
        <dbReference type="EMBL" id="MCH6164169.1"/>
    </source>
</evidence>
<evidence type="ECO:0000256" key="1">
    <source>
        <dbReference type="SAM" id="MobiDB-lite"/>
    </source>
</evidence>
<feature type="region of interest" description="Disordered" evidence="1">
    <location>
        <begin position="1"/>
        <end position="41"/>
    </location>
</feature>
<reference evidence="3 4" key="1">
    <citation type="submission" date="2022-03" db="EMBL/GenBank/DDBJ databases">
        <title>Pseudonocardia alaer sp. nov., a novel actinomycete isolated from reed forest soil.</title>
        <authorList>
            <person name="Wang L."/>
        </authorList>
    </citation>
    <scope>NUCLEOTIDE SEQUENCE [LARGE SCALE GENOMIC DNA]</scope>
    <source>
        <strain evidence="3 4">Y-16303</strain>
    </source>
</reference>
<accession>A0ABS9T6L9</accession>
<feature type="transmembrane region" description="Helical" evidence="2">
    <location>
        <begin position="167"/>
        <end position="184"/>
    </location>
</feature>
<dbReference type="RefSeq" id="WP_241034202.1">
    <property type="nucleotide sequence ID" value="NZ_BAAAJF010000034.1"/>
</dbReference>
<dbReference type="Pfam" id="PF07907">
    <property type="entry name" value="YibE_F"/>
    <property type="match status" value="1"/>
</dbReference>
<proteinExistence type="predicted"/>
<comment type="caution">
    <text evidence="3">The sequence shown here is derived from an EMBL/GenBank/DDBJ whole genome shotgun (WGS) entry which is preliminary data.</text>
</comment>
<evidence type="ECO:0000256" key="2">
    <source>
        <dbReference type="SAM" id="Phobius"/>
    </source>
</evidence>
<feature type="transmembrane region" description="Helical" evidence="2">
    <location>
        <begin position="247"/>
        <end position="269"/>
    </location>
</feature>
<feature type="transmembrane region" description="Helical" evidence="2">
    <location>
        <begin position="217"/>
        <end position="235"/>
    </location>
</feature>
<dbReference type="PANTHER" id="PTHR41771">
    <property type="entry name" value="MEMBRANE PROTEIN-RELATED"/>
    <property type="match status" value="1"/>
</dbReference>
<keyword evidence="2" id="KW-0472">Membrane</keyword>
<feature type="transmembrane region" description="Helical" evidence="2">
    <location>
        <begin position="48"/>
        <end position="71"/>
    </location>
</feature>
<sequence length="423" mass="43634">MHPQDPSPQYVGARHRHRGRSTRGGIEPEHGHGHGHGPATPADRRVRFAIAALLVPALLATVVGLIVLYPFEDRRPSAQDPSVRIAAHVTAATEVDCTDGQPGGSGCLALTAEMSEGPRAGQSIVTLVSVVRGKAPFGAGDDVIMLWSGENPADPDSYQIVDFQRDQPLLVLALVFAAAVLALGRWRGLAALVGLGFTAVVLLAFMLPAILAGRDPLAVAVVGCCAIMFGVLYLTHGFSARTSTAALGTLLSLLLIGVLGAAFAALTSLTGRDEDTANLASTLGTDLDGRGLVLAGLMIGALGALDDVTVTQTSAVWELRRADPYLRPTALFGAAMRIGRDHVASAVNTLVLAYAGAALPLLLLFSVAERGLTDTLTTQVIATEVVRTLVGSIGLVASVPLTTALAVAVVTRSHRGGRSAVAG</sequence>
<dbReference type="InterPro" id="IPR012507">
    <property type="entry name" value="YibE_F"/>
</dbReference>
<keyword evidence="2" id="KW-0812">Transmembrane</keyword>
<dbReference type="Proteomes" id="UP001299970">
    <property type="component" value="Unassembled WGS sequence"/>
</dbReference>
<feature type="transmembrane region" description="Helical" evidence="2">
    <location>
        <begin position="191"/>
        <end position="211"/>
    </location>
</feature>
<feature type="transmembrane region" description="Helical" evidence="2">
    <location>
        <begin position="388"/>
        <end position="410"/>
    </location>
</feature>
<gene>
    <name evidence="3" type="ORF">MMF94_00630</name>
</gene>
<keyword evidence="4" id="KW-1185">Reference proteome</keyword>
<protein>
    <submittedName>
        <fullName evidence="3">YibE/F family protein</fullName>
    </submittedName>
</protein>